<proteinExistence type="predicted"/>
<evidence type="ECO:0000313" key="2">
    <source>
        <dbReference type="Proteomes" id="UP000297871"/>
    </source>
</evidence>
<dbReference type="OrthoDB" id="341853at2"/>
<comment type="caution">
    <text evidence="1">The sequence shown here is derived from an EMBL/GenBank/DDBJ whole genome shotgun (WGS) entry which is preliminary data.</text>
</comment>
<accession>A0A4R9JAR6</accession>
<evidence type="ECO:0000313" key="1">
    <source>
        <dbReference type="EMBL" id="TGL35368.1"/>
    </source>
</evidence>
<protein>
    <submittedName>
        <fullName evidence="1">Uncharacterized protein</fullName>
    </submittedName>
</protein>
<reference evidence="1" key="1">
    <citation type="journal article" date="2019" name="PLoS Negl. Trop. Dis.">
        <title>Revisiting the worldwide diversity of Leptospira species in the environment.</title>
        <authorList>
            <person name="Vincent A.T."/>
            <person name="Schiettekatte O."/>
            <person name="Bourhy P."/>
            <person name="Veyrier F.J."/>
            <person name="Picardeau M."/>
        </authorList>
    </citation>
    <scope>NUCLEOTIDE SEQUENCE [LARGE SCALE GENOMIC DNA]</scope>
    <source>
        <strain evidence="1">201800265</strain>
    </source>
</reference>
<dbReference type="RefSeq" id="WP_135615547.1">
    <property type="nucleotide sequence ID" value="NZ_RQFY01000004.1"/>
</dbReference>
<sequence>MIKKIFCLIFLSILVLNCSSFQKIFKKDRDDFLFSSRYKETQVFFIQAGKDSQIKGEEGTIIHFPLGSLLGENGRPLVGEVRVELSEYYSNADILLSGLTTTSGEKSIETKGMIRLEVYSSEGQKAKVNKGNPVRVEFKNPMEPGYEIFYGKKKEDGSLDWTNDSLSWKSDLSFAPAKTKAQAAMPSSYGREESISVTQGAGVAIYNFNWINCDRFLKFAPIIPLHLNVLEEELLKRNYEDRPVFLLIFKDISSIMPTYIESSKRVLYFPNLPPGKKATVIGWRKSGETRWLYWKKDVVIGEEDNLNPEWTSYTTKQLAKLLKEIKPEVQENK</sequence>
<organism evidence="1 2">
    <name type="scientific">Leptospira koniambonensis</name>
    <dbReference type="NCBI Taxonomy" id="2484950"/>
    <lineage>
        <taxon>Bacteria</taxon>
        <taxon>Pseudomonadati</taxon>
        <taxon>Spirochaetota</taxon>
        <taxon>Spirochaetia</taxon>
        <taxon>Leptospirales</taxon>
        <taxon>Leptospiraceae</taxon>
        <taxon>Leptospira</taxon>
    </lineage>
</organism>
<dbReference type="EMBL" id="RQFY01000004">
    <property type="protein sequence ID" value="TGL35368.1"/>
    <property type="molecule type" value="Genomic_DNA"/>
</dbReference>
<keyword evidence="2" id="KW-1185">Reference proteome</keyword>
<dbReference type="Proteomes" id="UP000297871">
    <property type="component" value="Unassembled WGS sequence"/>
</dbReference>
<dbReference type="AlphaFoldDB" id="A0A4R9JAR6"/>
<name>A0A4R9JAR6_9LEPT</name>
<gene>
    <name evidence="1" type="ORF">EHQ52_12955</name>
</gene>